<keyword evidence="7 8" id="KW-0998">Cell outer membrane</keyword>
<dbReference type="EMBL" id="FOQO01000003">
    <property type="protein sequence ID" value="SFI25430.1"/>
    <property type="molecule type" value="Genomic_DNA"/>
</dbReference>
<dbReference type="InterPro" id="IPR000531">
    <property type="entry name" value="Beta-barrel_TonB"/>
</dbReference>
<reference evidence="12 13" key="1">
    <citation type="submission" date="2016-10" db="EMBL/GenBank/DDBJ databases">
        <authorList>
            <person name="de Groot N.N."/>
        </authorList>
    </citation>
    <scope>NUCLEOTIDE SEQUENCE [LARGE SCALE GENOMIC DNA]</scope>
    <source>
        <strain evidence="12 13">RK1</strain>
    </source>
</reference>
<feature type="domain" description="TonB-dependent receptor-like beta-barrel" evidence="10">
    <location>
        <begin position="423"/>
        <end position="885"/>
    </location>
</feature>
<evidence type="ECO:0000256" key="1">
    <source>
        <dbReference type="ARBA" id="ARBA00004571"/>
    </source>
</evidence>
<dbReference type="InterPro" id="IPR023997">
    <property type="entry name" value="TonB-dep_OMP_SusC/RagA_CS"/>
</dbReference>
<dbReference type="GO" id="GO:0009279">
    <property type="term" value="C:cell outer membrane"/>
    <property type="evidence" value="ECO:0007669"/>
    <property type="project" value="UniProtKB-SubCell"/>
</dbReference>
<evidence type="ECO:0000256" key="8">
    <source>
        <dbReference type="PROSITE-ProRule" id="PRU01360"/>
    </source>
</evidence>
<keyword evidence="4 8" id="KW-0812">Transmembrane</keyword>
<dbReference type="Gene3D" id="2.170.130.10">
    <property type="entry name" value="TonB-dependent receptor, plug domain"/>
    <property type="match status" value="1"/>
</dbReference>
<dbReference type="InterPro" id="IPR012910">
    <property type="entry name" value="Plug_dom"/>
</dbReference>
<dbReference type="InterPro" id="IPR023996">
    <property type="entry name" value="TonB-dep_OMP_SusC/RagA"/>
</dbReference>
<gene>
    <name evidence="12" type="ORF">SAMN05444682_10361</name>
</gene>
<dbReference type="Pfam" id="PF07715">
    <property type="entry name" value="Plug"/>
    <property type="match status" value="1"/>
</dbReference>
<feature type="domain" description="TonB-dependent receptor plug" evidence="11">
    <location>
        <begin position="125"/>
        <end position="232"/>
    </location>
</feature>
<dbReference type="InterPro" id="IPR008969">
    <property type="entry name" value="CarboxyPept-like_regulatory"/>
</dbReference>
<evidence type="ECO:0000259" key="11">
    <source>
        <dbReference type="Pfam" id="PF07715"/>
    </source>
</evidence>
<dbReference type="STRING" id="1477437.SAMN05444682_10361"/>
<evidence type="ECO:0000256" key="7">
    <source>
        <dbReference type="ARBA" id="ARBA00023237"/>
    </source>
</evidence>
<evidence type="ECO:0000313" key="13">
    <source>
        <dbReference type="Proteomes" id="UP000198670"/>
    </source>
</evidence>
<organism evidence="12 13">
    <name type="scientific">Parapedobacter indicus</name>
    <dbReference type="NCBI Taxonomy" id="1477437"/>
    <lineage>
        <taxon>Bacteria</taxon>
        <taxon>Pseudomonadati</taxon>
        <taxon>Bacteroidota</taxon>
        <taxon>Sphingobacteriia</taxon>
        <taxon>Sphingobacteriales</taxon>
        <taxon>Sphingobacteriaceae</taxon>
        <taxon>Parapedobacter</taxon>
    </lineage>
</organism>
<sequence>MKWKEIVSLILLTLLIMSKPLEIFGYSGSNYTAFTIEGRIVDENGKPLNGVTVIVKGTTKGTTTDPEGRFVISEVAVGDILKISYMGYEPQEVTLDGSQLLTVTLREITTALEELVVVGYAVQKKENLTGAVATIRSEELQNRPVSNVSEALQGLSSNLNITQTGSSGEAGGGLNINIRGAGSLSGNDAPYILVDGVPMDINQINPNDIESISVLKDAAASAIYGSRAPFGVILITTKNGHIGDDRVTVQYSNNFSLSSPIGLPHMTNSLNFVTAYDQASVNAGLSPNFTPMNIERIKQYMAGEIQEETWKLPTGNDWAGNGIWDIAGNGNNDWLHIFFRDNVLRQKHDVSIRGGGSKSSYFISAGLWDQPDELRYGDQFYKRYNLTANLSSQVTDWLTFNLNSKFSNEDFQYFNTTEGFDRATQYHNFLRTNPFRPLYLPNGEFSQISNIQMMEDGGKEVHNDKTYTMRLSGVLEPIKNWQTTISYSFRGGILGIDNTQSTVYGTLPDETKVAVAYPLSKYGSSKLTENYQLFNVVSTYQVNTGSHNFMGLIGFEQELNQISGISVDKNNILTPSVPSISTSTGNILADDEKSHWATQGVFGRLQYNYAGKYLAEFNIRYDGSSKFAEGDRWGIFPSISVGYVVSEENFWQPIRSYINDFKLRGSWGRLGNQNVANYLYLERLGVNTNLGWIIGDERPNFVTGPNIISPTLTWETSETKNVGLDASFLNKRLSLSFDLYERMTRRMFGPAEAVPIVLGTDPPQRNNASLETKGFELSLGWQDKIAQNWSYNVAFNLADNRTFITDYNNPNRTLSTWYVGQEMGEIWGLTTAGIYQTDQEAQAGPDQRLFYPTWGAGDIRYADLDGDNTITRGSWTADNSGDYSVIGNSNPRYLFGLNLGVEWKNLRLSAFFQGVGKRDFAFDGTTNDMLFYGFNGQQWWNMTLMPEHLDYWRPAGESNLLGPNTNAYYPKPYLSEQDYKNKQIQSRYMQSAAYVRLKNLNLSYTLNQNLLSGLRVINGATILFSCENLATFTPLTKLVDPEALSTIGWGVGKIHPLRRSFSLGINLTF</sequence>
<keyword evidence="2 8" id="KW-0813">Transport</keyword>
<dbReference type="NCBIfam" id="TIGR04057">
    <property type="entry name" value="SusC_RagA_signa"/>
    <property type="match status" value="1"/>
</dbReference>
<name>A0A1I3GPN5_9SPHI</name>
<evidence type="ECO:0000256" key="2">
    <source>
        <dbReference type="ARBA" id="ARBA00022448"/>
    </source>
</evidence>
<dbReference type="SUPFAM" id="SSF49464">
    <property type="entry name" value="Carboxypeptidase regulatory domain-like"/>
    <property type="match status" value="1"/>
</dbReference>
<keyword evidence="13" id="KW-1185">Reference proteome</keyword>
<dbReference type="PROSITE" id="PS52016">
    <property type="entry name" value="TONB_DEPENDENT_REC_3"/>
    <property type="match status" value="1"/>
</dbReference>
<evidence type="ECO:0000256" key="5">
    <source>
        <dbReference type="ARBA" id="ARBA00023077"/>
    </source>
</evidence>
<dbReference type="AlphaFoldDB" id="A0A1I3GPN5"/>
<evidence type="ECO:0000256" key="4">
    <source>
        <dbReference type="ARBA" id="ARBA00022692"/>
    </source>
</evidence>
<dbReference type="Proteomes" id="UP000198670">
    <property type="component" value="Unassembled WGS sequence"/>
</dbReference>
<dbReference type="InterPro" id="IPR037066">
    <property type="entry name" value="Plug_dom_sf"/>
</dbReference>
<keyword evidence="5 9" id="KW-0798">TonB box</keyword>
<proteinExistence type="inferred from homology"/>
<keyword evidence="6 8" id="KW-0472">Membrane</keyword>
<dbReference type="SUPFAM" id="SSF56935">
    <property type="entry name" value="Porins"/>
    <property type="match status" value="1"/>
</dbReference>
<protein>
    <submittedName>
        <fullName evidence="12">TonB-linked outer membrane protein, SusC/RagA family</fullName>
    </submittedName>
</protein>
<comment type="similarity">
    <text evidence="8 9">Belongs to the TonB-dependent receptor family.</text>
</comment>
<dbReference type="RefSeq" id="WP_090625871.1">
    <property type="nucleotide sequence ID" value="NZ_FOQO01000003.1"/>
</dbReference>
<dbReference type="OrthoDB" id="604358at2"/>
<evidence type="ECO:0000259" key="10">
    <source>
        <dbReference type="Pfam" id="PF00593"/>
    </source>
</evidence>
<comment type="subcellular location">
    <subcellularLocation>
        <location evidence="1 8">Cell outer membrane</location>
        <topology evidence="1 8">Multi-pass membrane protein</topology>
    </subcellularLocation>
</comment>
<keyword evidence="3 8" id="KW-1134">Transmembrane beta strand</keyword>
<dbReference type="Gene3D" id="2.40.170.20">
    <property type="entry name" value="TonB-dependent receptor, beta-barrel domain"/>
    <property type="match status" value="1"/>
</dbReference>
<evidence type="ECO:0000313" key="12">
    <source>
        <dbReference type="EMBL" id="SFI25430.1"/>
    </source>
</evidence>
<dbReference type="NCBIfam" id="TIGR04056">
    <property type="entry name" value="OMP_RagA_SusC"/>
    <property type="match status" value="1"/>
</dbReference>
<dbReference type="InterPro" id="IPR039426">
    <property type="entry name" value="TonB-dep_rcpt-like"/>
</dbReference>
<evidence type="ECO:0000256" key="6">
    <source>
        <dbReference type="ARBA" id="ARBA00023136"/>
    </source>
</evidence>
<dbReference type="Pfam" id="PF00593">
    <property type="entry name" value="TonB_dep_Rec_b-barrel"/>
    <property type="match status" value="1"/>
</dbReference>
<dbReference type="Gene3D" id="2.60.40.1120">
    <property type="entry name" value="Carboxypeptidase-like, regulatory domain"/>
    <property type="match status" value="1"/>
</dbReference>
<evidence type="ECO:0000256" key="9">
    <source>
        <dbReference type="RuleBase" id="RU003357"/>
    </source>
</evidence>
<dbReference type="Pfam" id="PF13715">
    <property type="entry name" value="CarbopepD_reg_2"/>
    <property type="match status" value="1"/>
</dbReference>
<accession>A0A1I3GPN5</accession>
<dbReference type="InterPro" id="IPR036942">
    <property type="entry name" value="Beta-barrel_TonB_sf"/>
</dbReference>
<evidence type="ECO:0000256" key="3">
    <source>
        <dbReference type="ARBA" id="ARBA00022452"/>
    </source>
</evidence>